<feature type="compositionally biased region" description="Basic and acidic residues" evidence="1">
    <location>
        <begin position="29"/>
        <end position="41"/>
    </location>
</feature>
<comment type="caution">
    <text evidence="2">The sequence shown here is derived from an EMBL/GenBank/DDBJ whole genome shotgun (WGS) entry which is preliminary data.</text>
</comment>
<evidence type="ECO:0000313" key="2">
    <source>
        <dbReference type="EMBL" id="RLM70360.1"/>
    </source>
</evidence>
<dbReference type="OrthoDB" id="673361at2759"/>
<name>A0A3L6Q791_PANMI</name>
<accession>A0A3L6Q791</accession>
<evidence type="ECO:0000313" key="3">
    <source>
        <dbReference type="Proteomes" id="UP000275267"/>
    </source>
</evidence>
<dbReference type="Proteomes" id="UP000275267">
    <property type="component" value="Unassembled WGS sequence"/>
</dbReference>
<reference evidence="3" key="1">
    <citation type="journal article" date="2019" name="Nat. Commun.">
        <title>The genome of broomcorn millet.</title>
        <authorList>
            <person name="Zou C."/>
            <person name="Miki D."/>
            <person name="Li D."/>
            <person name="Tang Q."/>
            <person name="Xiao L."/>
            <person name="Rajput S."/>
            <person name="Deng P."/>
            <person name="Jia W."/>
            <person name="Huang R."/>
            <person name="Zhang M."/>
            <person name="Sun Y."/>
            <person name="Hu J."/>
            <person name="Fu X."/>
            <person name="Schnable P.S."/>
            <person name="Li F."/>
            <person name="Zhang H."/>
            <person name="Feng B."/>
            <person name="Zhu X."/>
            <person name="Liu R."/>
            <person name="Schnable J.C."/>
            <person name="Zhu J.-K."/>
            <person name="Zhang H."/>
        </authorList>
    </citation>
    <scope>NUCLEOTIDE SEQUENCE [LARGE SCALE GENOMIC DNA]</scope>
</reference>
<gene>
    <name evidence="2" type="ORF">C2845_PM17G10720</name>
</gene>
<sequence length="337" mass="36117">MAEAAARADGEALPDVWLVDFSPAEKEVNRAASPRHVDFQRPRQFGPVEPAPRISRPGKKPGTREAKMAPKRKRHGDGVGESPDEFAKPLDDAMEESSPEFAKPVYLVAAREAHDEAAYSVLKIDAAAFAGCTEINTPRIRTVAGLPVSGAEPGMSFVAAHSKHGSWIVGVGSGLRASTIIFDPRTLKTFQGPRLGYPKHEPILIHLTPPAELVVGTYAFHVVNKTWEKIHDKNLPFVGQAVPLGGSLFAACPMSNNSIAASASASVFHMYIKVPSATPAAAVSAPSFSVQELKVVASEDKIPWPLFFPPEKRRVLFRQVGVLSSPAEPQSLEAAPG</sequence>
<organism evidence="2 3">
    <name type="scientific">Panicum miliaceum</name>
    <name type="common">Proso millet</name>
    <name type="synonym">Broomcorn millet</name>
    <dbReference type="NCBI Taxonomy" id="4540"/>
    <lineage>
        <taxon>Eukaryota</taxon>
        <taxon>Viridiplantae</taxon>
        <taxon>Streptophyta</taxon>
        <taxon>Embryophyta</taxon>
        <taxon>Tracheophyta</taxon>
        <taxon>Spermatophyta</taxon>
        <taxon>Magnoliopsida</taxon>
        <taxon>Liliopsida</taxon>
        <taxon>Poales</taxon>
        <taxon>Poaceae</taxon>
        <taxon>PACMAD clade</taxon>
        <taxon>Panicoideae</taxon>
        <taxon>Panicodae</taxon>
        <taxon>Paniceae</taxon>
        <taxon>Panicinae</taxon>
        <taxon>Panicum</taxon>
        <taxon>Panicum sect. Panicum</taxon>
    </lineage>
</organism>
<keyword evidence="3" id="KW-1185">Reference proteome</keyword>
<evidence type="ECO:0000256" key="1">
    <source>
        <dbReference type="SAM" id="MobiDB-lite"/>
    </source>
</evidence>
<dbReference type="InterPro" id="IPR012871">
    <property type="entry name" value="DUF1668_ORYSA"/>
</dbReference>
<feature type="region of interest" description="Disordered" evidence="1">
    <location>
        <begin position="29"/>
        <end position="94"/>
    </location>
</feature>
<dbReference type="EMBL" id="PQIB02000014">
    <property type="protein sequence ID" value="RLM70360.1"/>
    <property type="molecule type" value="Genomic_DNA"/>
</dbReference>
<dbReference type="AlphaFoldDB" id="A0A3L6Q791"/>
<proteinExistence type="predicted"/>
<dbReference type="Pfam" id="PF07893">
    <property type="entry name" value="DUF1668"/>
    <property type="match status" value="2"/>
</dbReference>
<protein>
    <submittedName>
        <fullName evidence="2">Uncharacterized protein</fullName>
    </submittedName>
</protein>